<dbReference type="RefSeq" id="WP_015934957.1">
    <property type="nucleotide sequence ID" value="NC_011891.1"/>
</dbReference>
<dbReference type="HOGENOM" id="CLU_800864_0_0_7"/>
<gene>
    <name evidence="1" type="ordered locus">A2cp1_3898</name>
</gene>
<keyword evidence="2" id="KW-1185">Reference proteome</keyword>
<name>B8J7P1_ANAD2</name>
<proteinExistence type="predicted"/>
<evidence type="ECO:0000313" key="2">
    <source>
        <dbReference type="Proteomes" id="UP000007089"/>
    </source>
</evidence>
<dbReference type="EMBL" id="CP001359">
    <property type="protein sequence ID" value="ACL67221.1"/>
    <property type="molecule type" value="Genomic_DNA"/>
</dbReference>
<dbReference type="Proteomes" id="UP000007089">
    <property type="component" value="Chromosome"/>
</dbReference>
<evidence type="ECO:0000313" key="1">
    <source>
        <dbReference type="EMBL" id="ACL67221.1"/>
    </source>
</evidence>
<protein>
    <submittedName>
        <fullName evidence="1">Uncharacterized protein</fullName>
    </submittedName>
</protein>
<dbReference type="AlphaFoldDB" id="B8J7P1"/>
<organism evidence="1 2">
    <name type="scientific">Anaeromyxobacter dehalogenans (strain ATCC BAA-258 / DSM 21875 / 2CP-1)</name>
    <dbReference type="NCBI Taxonomy" id="455488"/>
    <lineage>
        <taxon>Bacteria</taxon>
        <taxon>Pseudomonadati</taxon>
        <taxon>Myxococcota</taxon>
        <taxon>Myxococcia</taxon>
        <taxon>Myxococcales</taxon>
        <taxon>Cystobacterineae</taxon>
        <taxon>Anaeromyxobacteraceae</taxon>
        <taxon>Anaeromyxobacter</taxon>
    </lineage>
</organism>
<accession>B8J7P1</accession>
<dbReference type="KEGG" id="acp:A2cp1_3898"/>
<sequence>MHSADRALAAVERALHLQLPRGLFLPGGLGPFDETVDPEALLEPGAGAVRGGELLPDALPIARGADGAVLAIRFGAGGRAVEAIAWHPGGAWHPTDLAPGLASEPARLRRACEAALESGLAALARETGAAALAQDLGVARETFSDWLLDARLVPAAARAALRRLTGADETALFAQDWAAAAAAARTALERRPELAWPGAVLGWHEEGRGRAAEAARAYAGALGAFGGTLAFAGRLARPGESAARVISAAWLRATRGRAAPDPALRAALAGPGPLRAHRLAESDRARAGGRHADAWALALRAGWQRHVAVDMDDVLGRMLDAAEAAGHAAHAELARLHLRAWVESGR</sequence>
<reference evidence="1" key="1">
    <citation type="submission" date="2009-01" db="EMBL/GenBank/DDBJ databases">
        <title>Complete sequence of Anaeromyxobacter dehalogenans 2CP-1.</title>
        <authorList>
            <consortium name="US DOE Joint Genome Institute"/>
            <person name="Lucas S."/>
            <person name="Copeland A."/>
            <person name="Lapidus A."/>
            <person name="Glavina del Rio T."/>
            <person name="Dalin E."/>
            <person name="Tice H."/>
            <person name="Bruce D."/>
            <person name="Goodwin L."/>
            <person name="Pitluck S."/>
            <person name="Saunders E."/>
            <person name="Brettin T."/>
            <person name="Detter J.C."/>
            <person name="Han C."/>
            <person name="Larimer F."/>
            <person name="Land M."/>
            <person name="Hauser L."/>
            <person name="Kyrpides N."/>
            <person name="Ovchinnikova G."/>
            <person name="Beliaev A.S."/>
            <person name="Richardson P."/>
        </authorList>
    </citation>
    <scope>NUCLEOTIDE SEQUENCE</scope>
    <source>
        <strain evidence="1">2CP-1</strain>
    </source>
</reference>